<dbReference type="AlphaFoldDB" id="A0A804UN87"/>
<organism evidence="2 3">
    <name type="scientific">Zea mays</name>
    <name type="common">Maize</name>
    <dbReference type="NCBI Taxonomy" id="4577"/>
    <lineage>
        <taxon>Eukaryota</taxon>
        <taxon>Viridiplantae</taxon>
        <taxon>Streptophyta</taxon>
        <taxon>Embryophyta</taxon>
        <taxon>Tracheophyta</taxon>
        <taxon>Spermatophyta</taxon>
        <taxon>Magnoliopsida</taxon>
        <taxon>Liliopsida</taxon>
        <taxon>Poales</taxon>
        <taxon>Poaceae</taxon>
        <taxon>PACMAD clade</taxon>
        <taxon>Panicoideae</taxon>
        <taxon>Andropogonodae</taxon>
        <taxon>Andropogoneae</taxon>
        <taxon>Tripsacinae</taxon>
        <taxon>Zea</taxon>
    </lineage>
</organism>
<sequence>MGKPILRDGGNPADSAITRVTRKGIGVKISRAGTWRQTATLGSPETPAGGLGKELSFLLNGPPTLESVQPEVGSSGRKSTAHRAVSGKEVGKTESVTSGKGLALRVGLGVPAPNPSAAGGMLELLARRERAAACRPGDGPGTAPSGAFPGRRTTDSELAELPEVLGGGMPLRSPRPSPAPPRGLAVAVGTLPRPAPAGAVGCLAGRGSAVTQPRPAMAGYRRPDALDEWLHRGMARCSMRFPFLPRSVDLRSPSSQADPPRPARRDALDGSIVAATLAHELSWTRDCLEDPRCRAADSRRPCPIARAGIPCLLR</sequence>
<evidence type="ECO:0000313" key="3">
    <source>
        <dbReference type="Proteomes" id="UP000007305"/>
    </source>
</evidence>
<proteinExistence type="predicted"/>
<evidence type="ECO:0000313" key="2">
    <source>
        <dbReference type="EnsemblPlants" id="Zm00001eb439520_P001"/>
    </source>
</evidence>
<dbReference type="Gramene" id="Zm00001eb439520_T001">
    <property type="protein sequence ID" value="Zm00001eb439520_P001"/>
    <property type="gene ID" value="Zm00001eb439520"/>
</dbReference>
<feature type="region of interest" description="Disordered" evidence="1">
    <location>
        <begin position="133"/>
        <end position="153"/>
    </location>
</feature>
<reference evidence="2" key="1">
    <citation type="submission" date="2021-05" db="UniProtKB">
        <authorList>
            <consortium name="EnsemblPlants"/>
        </authorList>
    </citation>
    <scope>IDENTIFICATION</scope>
    <source>
        <strain evidence="2">cv. B73</strain>
    </source>
</reference>
<keyword evidence="3" id="KW-1185">Reference proteome</keyword>
<protein>
    <submittedName>
        <fullName evidence="2">Uncharacterized protein</fullName>
    </submittedName>
</protein>
<dbReference type="Proteomes" id="UP000007305">
    <property type="component" value="Unassembled WGS sequence"/>
</dbReference>
<name>A0A804UN87_MAIZE</name>
<accession>A0A804UN87</accession>
<dbReference type="InParanoid" id="A0A804UN87"/>
<dbReference type="EnsemblPlants" id="Zm00001eb439520_T001">
    <property type="protein sequence ID" value="Zm00001eb439520_P001"/>
    <property type="gene ID" value="Zm00001eb439520"/>
</dbReference>
<feature type="region of interest" description="Disordered" evidence="1">
    <location>
        <begin position="61"/>
        <end position="96"/>
    </location>
</feature>
<evidence type="ECO:0000256" key="1">
    <source>
        <dbReference type="SAM" id="MobiDB-lite"/>
    </source>
</evidence>